<reference evidence="1 2" key="1">
    <citation type="submission" date="2019-09" db="EMBL/GenBank/DDBJ databases">
        <authorList>
            <person name="Ou C."/>
        </authorList>
    </citation>
    <scope>NUCLEOTIDE SEQUENCE [LARGE SCALE GENOMIC DNA]</scope>
    <source>
        <strain evidence="1">S2</strain>
        <tissue evidence="1">Leaf</tissue>
    </source>
</reference>
<keyword evidence="2" id="KW-1185">Reference proteome</keyword>
<sequence>MQVQKGLGSGSNSDGCGKKQGRVQVVRCRCGADANGRIFAGIQVVVVQGGDELDLSAYWVWALSNNGAGVIVRWPCGRVQVSEHDGGDDLDTERLSCRRRWCGFRVQMQTNKFMQCQSSKSTRHAIDFGSSAARLFSTMERKQ</sequence>
<comment type="caution">
    <text evidence="1">The sequence shown here is derived from an EMBL/GenBank/DDBJ whole genome shotgun (WGS) entry which is preliminary data.</text>
</comment>
<evidence type="ECO:0000313" key="1">
    <source>
        <dbReference type="EMBL" id="KAB2611252.1"/>
    </source>
</evidence>
<reference evidence="2" key="2">
    <citation type="submission" date="2019-10" db="EMBL/GenBank/DDBJ databases">
        <title>A de novo genome assembly of a pear dwarfing rootstock.</title>
        <authorList>
            <person name="Wang F."/>
            <person name="Wang J."/>
            <person name="Li S."/>
            <person name="Zhang Y."/>
            <person name="Fang M."/>
            <person name="Ma L."/>
            <person name="Zhao Y."/>
            <person name="Jiang S."/>
        </authorList>
    </citation>
    <scope>NUCLEOTIDE SEQUENCE [LARGE SCALE GENOMIC DNA]</scope>
</reference>
<proteinExistence type="predicted"/>
<dbReference type="EMBL" id="SMOL01000487">
    <property type="protein sequence ID" value="KAB2611252.1"/>
    <property type="molecule type" value="Genomic_DNA"/>
</dbReference>
<dbReference type="AlphaFoldDB" id="A0A5N5GCS3"/>
<gene>
    <name evidence="1" type="ORF">D8674_019284</name>
</gene>
<name>A0A5N5GCS3_9ROSA</name>
<accession>A0A5N5GCS3</accession>
<protein>
    <submittedName>
        <fullName evidence="1">Uncharacterized protein</fullName>
    </submittedName>
</protein>
<organism evidence="1 2">
    <name type="scientific">Pyrus ussuriensis x Pyrus communis</name>
    <dbReference type="NCBI Taxonomy" id="2448454"/>
    <lineage>
        <taxon>Eukaryota</taxon>
        <taxon>Viridiplantae</taxon>
        <taxon>Streptophyta</taxon>
        <taxon>Embryophyta</taxon>
        <taxon>Tracheophyta</taxon>
        <taxon>Spermatophyta</taxon>
        <taxon>Magnoliopsida</taxon>
        <taxon>eudicotyledons</taxon>
        <taxon>Gunneridae</taxon>
        <taxon>Pentapetalae</taxon>
        <taxon>rosids</taxon>
        <taxon>fabids</taxon>
        <taxon>Rosales</taxon>
        <taxon>Rosaceae</taxon>
        <taxon>Amygdaloideae</taxon>
        <taxon>Maleae</taxon>
        <taxon>Pyrus</taxon>
    </lineage>
</organism>
<evidence type="ECO:0000313" key="2">
    <source>
        <dbReference type="Proteomes" id="UP000327157"/>
    </source>
</evidence>
<dbReference type="Proteomes" id="UP000327157">
    <property type="component" value="Chromosome 17"/>
</dbReference>
<reference evidence="1 2" key="3">
    <citation type="submission" date="2019-11" db="EMBL/GenBank/DDBJ databases">
        <title>A de novo genome assembly of a pear dwarfing rootstock.</title>
        <authorList>
            <person name="Wang F."/>
            <person name="Wang J."/>
            <person name="Li S."/>
            <person name="Zhang Y."/>
            <person name="Fang M."/>
            <person name="Ma L."/>
            <person name="Zhao Y."/>
            <person name="Jiang S."/>
        </authorList>
    </citation>
    <scope>NUCLEOTIDE SEQUENCE [LARGE SCALE GENOMIC DNA]</scope>
    <source>
        <strain evidence="1">S2</strain>
        <tissue evidence="1">Leaf</tissue>
    </source>
</reference>